<proteinExistence type="predicted"/>
<dbReference type="Proteomes" id="UP000278440">
    <property type="component" value="Unassembled WGS sequence"/>
</dbReference>
<evidence type="ECO:0000313" key="3">
    <source>
        <dbReference type="Proteomes" id="UP000278440"/>
    </source>
</evidence>
<dbReference type="RefSeq" id="WP_170165678.1">
    <property type="nucleotide sequence ID" value="NZ_RBXT01000001.1"/>
</dbReference>
<feature type="region of interest" description="Disordered" evidence="1">
    <location>
        <begin position="1"/>
        <end position="22"/>
    </location>
</feature>
<name>A0A495XVD9_9MICO</name>
<organism evidence="2 3">
    <name type="scientific">Terracoccus luteus</name>
    <dbReference type="NCBI Taxonomy" id="53356"/>
    <lineage>
        <taxon>Bacteria</taxon>
        <taxon>Bacillati</taxon>
        <taxon>Actinomycetota</taxon>
        <taxon>Actinomycetes</taxon>
        <taxon>Micrococcales</taxon>
        <taxon>Intrasporangiaceae</taxon>
        <taxon>Terracoccus</taxon>
    </lineage>
</organism>
<dbReference type="EMBL" id="RBXT01000001">
    <property type="protein sequence ID" value="RKT76764.1"/>
    <property type="molecule type" value="Genomic_DNA"/>
</dbReference>
<evidence type="ECO:0000313" key="2">
    <source>
        <dbReference type="EMBL" id="RKT76764.1"/>
    </source>
</evidence>
<accession>A0A495XVD9</accession>
<keyword evidence="3" id="KW-1185">Reference proteome</keyword>
<sequence>MSTHDPHADTGPADPVGSLDTPPLTDAVAAVARCAAAEWEREGIAMFVSLHDTRPGRSARVQDAVALAEGERLAALFDRYHAELAAAGHPLVNEWLEPTGAPEIITTLVVLSDRHLAAGVGL</sequence>
<reference evidence="2 3" key="1">
    <citation type="submission" date="2018-10" db="EMBL/GenBank/DDBJ databases">
        <title>Sequencing the genomes of 1000 actinobacteria strains.</title>
        <authorList>
            <person name="Klenk H.-P."/>
        </authorList>
    </citation>
    <scope>NUCLEOTIDE SEQUENCE [LARGE SCALE GENOMIC DNA]</scope>
    <source>
        <strain evidence="2 3">DSM 44267</strain>
    </source>
</reference>
<comment type="caution">
    <text evidence="2">The sequence shown here is derived from an EMBL/GenBank/DDBJ whole genome shotgun (WGS) entry which is preliminary data.</text>
</comment>
<protein>
    <submittedName>
        <fullName evidence="2">Uncharacterized protein</fullName>
    </submittedName>
</protein>
<evidence type="ECO:0000256" key="1">
    <source>
        <dbReference type="SAM" id="MobiDB-lite"/>
    </source>
</evidence>
<gene>
    <name evidence="2" type="ORF">DFJ68_0163</name>
</gene>
<dbReference type="AlphaFoldDB" id="A0A495XVD9"/>